<evidence type="ECO:0000256" key="4">
    <source>
        <dbReference type="ARBA" id="ARBA00022801"/>
    </source>
</evidence>
<comment type="cofactor">
    <cofactor evidence="1">
        <name>Mn(2+)</name>
        <dbReference type="ChEBI" id="CHEBI:29035"/>
    </cofactor>
</comment>
<evidence type="ECO:0000256" key="1">
    <source>
        <dbReference type="ARBA" id="ARBA00001936"/>
    </source>
</evidence>
<feature type="domain" description="Nudix hydrolase" evidence="7">
    <location>
        <begin position="1"/>
        <end position="173"/>
    </location>
</feature>
<evidence type="ECO:0000256" key="6">
    <source>
        <dbReference type="ARBA" id="ARBA00023211"/>
    </source>
</evidence>
<evidence type="ECO:0000256" key="5">
    <source>
        <dbReference type="ARBA" id="ARBA00022842"/>
    </source>
</evidence>
<evidence type="ECO:0000313" key="8">
    <source>
        <dbReference type="EMBL" id="CAB4920751.1"/>
    </source>
</evidence>
<keyword evidence="6" id="KW-0464">Manganese</keyword>
<dbReference type="InterPro" id="IPR000086">
    <property type="entry name" value="NUDIX_hydrolase_dom"/>
</dbReference>
<dbReference type="CDD" id="cd18870">
    <property type="entry name" value="NUDIX_AcylCoAdiphos_Nudt19"/>
    <property type="match status" value="1"/>
</dbReference>
<keyword evidence="4" id="KW-0378">Hydrolase</keyword>
<dbReference type="GO" id="GO:0046872">
    <property type="term" value="F:metal ion binding"/>
    <property type="evidence" value="ECO:0007669"/>
    <property type="project" value="UniProtKB-KW"/>
</dbReference>
<evidence type="ECO:0000256" key="2">
    <source>
        <dbReference type="ARBA" id="ARBA00001946"/>
    </source>
</evidence>
<dbReference type="PANTHER" id="PTHR12318:SF0">
    <property type="entry name" value="ACYL-COENZYME A DIPHOSPHATASE NUDT19"/>
    <property type="match status" value="1"/>
</dbReference>
<dbReference type="SUPFAM" id="SSF55811">
    <property type="entry name" value="Nudix"/>
    <property type="match status" value="1"/>
</dbReference>
<dbReference type="AlphaFoldDB" id="A0A6J7HIH1"/>
<keyword evidence="5" id="KW-0460">Magnesium</keyword>
<name>A0A6J7HIH1_9ZZZZ</name>
<organism evidence="8">
    <name type="scientific">freshwater metagenome</name>
    <dbReference type="NCBI Taxonomy" id="449393"/>
    <lineage>
        <taxon>unclassified sequences</taxon>
        <taxon>metagenomes</taxon>
        <taxon>ecological metagenomes</taxon>
    </lineage>
</organism>
<evidence type="ECO:0000259" key="7">
    <source>
        <dbReference type="PROSITE" id="PS51462"/>
    </source>
</evidence>
<dbReference type="EMBL" id="CAFBMR010000064">
    <property type="protein sequence ID" value="CAB4920751.1"/>
    <property type="molecule type" value="Genomic_DNA"/>
</dbReference>
<dbReference type="InterPro" id="IPR039121">
    <property type="entry name" value="NUDT19"/>
</dbReference>
<dbReference type="PANTHER" id="PTHR12318">
    <property type="entry name" value="TESTOSTERONE-REGULATED PROTEIN RP2"/>
    <property type="match status" value="1"/>
</dbReference>
<keyword evidence="3" id="KW-0479">Metal-binding</keyword>
<proteinExistence type="predicted"/>
<sequence length="244" mass="26917">MRRVTQMKFGAGMHVFPGGRLDARDADTSVPIVGTPDPRVSQGDVALARELLVCAVRETFEESGVLLASGAEVLRAASDANRMTVDAGGSLSAVLNDHQVSIPADDIPIWGHWVTPEFQTRRFDTRFYVVELPDGQEPKDVSGESDGAIWVRPEDGLRQRYAGEMPMMIPTATTLSELSKFSCVAEVLTEARRRVIQPLLPFQDPDTSQWTLLHAYERSEVDYESKEFILDQVDAVKKGLVAGE</sequence>
<dbReference type="PROSITE" id="PS51462">
    <property type="entry name" value="NUDIX"/>
    <property type="match status" value="1"/>
</dbReference>
<comment type="cofactor">
    <cofactor evidence="2">
        <name>Mg(2+)</name>
        <dbReference type="ChEBI" id="CHEBI:18420"/>
    </cofactor>
</comment>
<protein>
    <submittedName>
        <fullName evidence="8">Unannotated protein</fullName>
    </submittedName>
</protein>
<dbReference type="Gene3D" id="3.90.79.10">
    <property type="entry name" value="Nucleoside Triphosphate Pyrophosphohydrolase"/>
    <property type="match status" value="1"/>
</dbReference>
<reference evidence="8" key="1">
    <citation type="submission" date="2020-05" db="EMBL/GenBank/DDBJ databases">
        <authorList>
            <person name="Chiriac C."/>
            <person name="Salcher M."/>
            <person name="Ghai R."/>
            <person name="Kavagutti S V."/>
        </authorList>
    </citation>
    <scope>NUCLEOTIDE SEQUENCE</scope>
</reference>
<dbReference type="InterPro" id="IPR015797">
    <property type="entry name" value="NUDIX_hydrolase-like_dom_sf"/>
</dbReference>
<accession>A0A6J7HIH1</accession>
<evidence type="ECO:0000256" key="3">
    <source>
        <dbReference type="ARBA" id="ARBA00022723"/>
    </source>
</evidence>
<dbReference type="GO" id="GO:0016818">
    <property type="term" value="F:hydrolase activity, acting on acid anhydrides, in phosphorus-containing anhydrides"/>
    <property type="evidence" value="ECO:0007669"/>
    <property type="project" value="InterPro"/>
</dbReference>
<gene>
    <name evidence="8" type="ORF">UFOPK3610_01397</name>
</gene>